<accession>A0ABT5ZK50</accession>
<dbReference type="InterPro" id="IPR000644">
    <property type="entry name" value="CBS_dom"/>
</dbReference>
<gene>
    <name evidence="2" type="ORF">P3G67_13300</name>
</gene>
<dbReference type="RefSeq" id="WP_276093656.1">
    <property type="nucleotide sequence ID" value="NZ_JARJBC010000007.1"/>
</dbReference>
<comment type="caution">
    <text evidence="2">The sequence shown here is derived from an EMBL/GenBank/DDBJ whole genome shotgun (WGS) entry which is preliminary data.</text>
</comment>
<dbReference type="Gene3D" id="3.10.580.10">
    <property type="entry name" value="CBS-domain"/>
    <property type="match status" value="1"/>
</dbReference>
<dbReference type="SUPFAM" id="SSF54631">
    <property type="entry name" value="CBS-domain pair"/>
    <property type="match status" value="1"/>
</dbReference>
<reference evidence="2 3" key="1">
    <citation type="submission" date="2023-03" db="EMBL/GenBank/DDBJ databases">
        <title>Draft genome sequence of Streptomyces sp. RB6PN23 isolated from peat swamp forest in Thailand.</title>
        <authorList>
            <person name="Klaysubun C."/>
            <person name="Duangmal K."/>
        </authorList>
    </citation>
    <scope>NUCLEOTIDE SEQUENCE [LARGE SCALE GENOMIC DNA]</scope>
    <source>
        <strain evidence="2 3">RB6PN23</strain>
    </source>
</reference>
<organism evidence="2 3">
    <name type="scientific">Streptomyces silvisoli</name>
    <dbReference type="NCBI Taxonomy" id="3034235"/>
    <lineage>
        <taxon>Bacteria</taxon>
        <taxon>Bacillati</taxon>
        <taxon>Actinomycetota</taxon>
        <taxon>Actinomycetes</taxon>
        <taxon>Kitasatosporales</taxon>
        <taxon>Streptomycetaceae</taxon>
        <taxon>Streptomyces</taxon>
    </lineage>
</organism>
<dbReference type="InterPro" id="IPR046342">
    <property type="entry name" value="CBS_dom_sf"/>
</dbReference>
<evidence type="ECO:0000313" key="2">
    <source>
        <dbReference type="EMBL" id="MDF3290205.1"/>
    </source>
</evidence>
<sequence length="134" mass="14115">MTLVQTHPSSADTSPMNRTAVDAMEAVGPQVWDAMTVEVALSVMAAARTGHLVICDEDGQCTGLVTLARLTAVRDSSGYTDQLRLRDIADGLGSFASPLNTSAEAEHTMCHRPPGTLPVAEEHSTAPDVLALSR</sequence>
<keyword evidence="3" id="KW-1185">Reference proteome</keyword>
<protein>
    <recommendedName>
        <fullName evidence="1">CBS domain-containing protein</fullName>
    </recommendedName>
</protein>
<evidence type="ECO:0000313" key="3">
    <source>
        <dbReference type="Proteomes" id="UP001216579"/>
    </source>
</evidence>
<dbReference type="EMBL" id="JARJBC010000007">
    <property type="protein sequence ID" value="MDF3290205.1"/>
    <property type="molecule type" value="Genomic_DNA"/>
</dbReference>
<feature type="domain" description="CBS" evidence="1">
    <location>
        <begin position="31"/>
        <end position="70"/>
    </location>
</feature>
<name>A0ABT5ZK50_9ACTN</name>
<dbReference type="Proteomes" id="UP001216579">
    <property type="component" value="Unassembled WGS sequence"/>
</dbReference>
<evidence type="ECO:0000259" key="1">
    <source>
        <dbReference type="Pfam" id="PF00571"/>
    </source>
</evidence>
<proteinExistence type="predicted"/>
<dbReference type="Pfam" id="PF00571">
    <property type="entry name" value="CBS"/>
    <property type="match status" value="1"/>
</dbReference>